<dbReference type="AlphaFoldDB" id="G3AZF0"/>
<evidence type="ECO:0000313" key="7">
    <source>
        <dbReference type="EMBL" id="EGV66305.1"/>
    </source>
</evidence>
<gene>
    <name evidence="7" type="ORF">CANTEDRAFT_112940</name>
</gene>
<dbReference type="RefSeq" id="XP_006684880.1">
    <property type="nucleotide sequence ID" value="XM_006684817.1"/>
</dbReference>
<feature type="domain" description="PDZ GRASP-type" evidence="6">
    <location>
        <begin position="179"/>
        <end position="292"/>
    </location>
</feature>
<evidence type="ECO:0000256" key="5">
    <source>
        <dbReference type="SAM" id="MobiDB-lite"/>
    </source>
</evidence>
<dbReference type="PANTHER" id="PTHR12893">
    <property type="entry name" value="GOLGI REASSEMBLY STACKING PROTEIN GRASP"/>
    <property type="match status" value="1"/>
</dbReference>
<organism evidence="8">
    <name type="scientific">Candida tenuis (strain ATCC 10573 / BCRC 21748 / CBS 615 / JCM 9827 / NBRC 10315 / NRRL Y-1498 / VKM Y-70)</name>
    <name type="common">Yeast</name>
    <name type="synonym">Yamadazyma tenuis</name>
    <dbReference type="NCBI Taxonomy" id="590646"/>
    <lineage>
        <taxon>Eukaryota</taxon>
        <taxon>Fungi</taxon>
        <taxon>Dikarya</taxon>
        <taxon>Ascomycota</taxon>
        <taxon>Saccharomycotina</taxon>
        <taxon>Pichiomycetes</taxon>
        <taxon>Debaryomycetaceae</taxon>
        <taxon>Yamadazyma</taxon>
    </lineage>
</organism>
<keyword evidence="4" id="KW-0472">Membrane</keyword>
<dbReference type="HOGENOM" id="CLU_657398_0_0_1"/>
<keyword evidence="2" id="KW-0677">Repeat</keyword>
<feature type="region of interest" description="Disordered" evidence="5">
    <location>
        <begin position="366"/>
        <end position="395"/>
    </location>
</feature>
<dbReference type="InterPro" id="IPR024958">
    <property type="entry name" value="GRASP_PDZ"/>
</dbReference>
<comment type="subcellular location">
    <subcellularLocation>
        <location evidence="1">Golgi apparatus membrane</location>
    </subcellularLocation>
</comment>
<dbReference type="Pfam" id="PF04495">
    <property type="entry name" value="GRASP55_65"/>
    <property type="match status" value="1"/>
</dbReference>
<evidence type="ECO:0000256" key="1">
    <source>
        <dbReference type="ARBA" id="ARBA00004394"/>
    </source>
</evidence>
<name>G3AZF0_CANTC</name>
<dbReference type="PANTHER" id="PTHR12893:SF0">
    <property type="entry name" value="GRASP65"/>
    <property type="match status" value="1"/>
</dbReference>
<dbReference type="STRING" id="590646.G3AZF0"/>
<dbReference type="Proteomes" id="UP000000707">
    <property type="component" value="Unassembled WGS sequence"/>
</dbReference>
<reference evidence="7 8" key="1">
    <citation type="journal article" date="2011" name="Proc. Natl. Acad. Sci. U.S.A.">
        <title>Comparative genomics of xylose-fermenting fungi for enhanced biofuel production.</title>
        <authorList>
            <person name="Wohlbach D.J."/>
            <person name="Kuo A."/>
            <person name="Sato T.K."/>
            <person name="Potts K.M."/>
            <person name="Salamov A.A."/>
            <person name="LaButti K.M."/>
            <person name="Sun H."/>
            <person name="Clum A."/>
            <person name="Pangilinan J.L."/>
            <person name="Lindquist E.A."/>
            <person name="Lucas S."/>
            <person name="Lapidus A."/>
            <person name="Jin M."/>
            <person name="Gunawan C."/>
            <person name="Balan V."/>
            <person name="Dale B.E."/>
            <person name="Jeffries T.W."/>
            <person name="Zinkel R."/>
            <person name="Barry K.W."/>
            <person name="Grigoriev I.V."/>
            <person name="Gasch A.P."/>
        </authorList>
    </citation>
    <scope>NUCLEOTIDE SEQUENCE [LARGE SCALE GENOMIC DNA]</scope>
    <source>
        <strain evidence="7">ATCC 10573</strain>
        <strain evidence="8">ATCC 10573 / BCRC 21748 / CBS 615 / JCM 9827 / NBRC 10315 / NRRL Y-1498 / VKM Y-70</strain>
    </source>
</reference>
<keyword evidence="8" id="KW-1185">Reference proteome</keyword>
<protein>
    <recommendedName>
        <fullName evidence="6">PDZ GRASP-type domain-containing protein</fullName>
    </recommendedName>
</protein>
<dbReference type="GO" id="GO:0000139">
    <property type="term" value="C:Golgi membrane"/>
    <property type="evidence" value="ECO:0007669"/>
    <property type="project" value="UniProtKB-SubCell"/>
</dbReference>
<dbReference type="KEGG" id="cten:18246746"/>
<dbReference type="Gene3D" id="2.30.42.10">
    <property type="match status" value="2"/>
</dbReference>
<evidence type="ECO:0000256" key="3">
    <source>
        <dbReference type="ARBA" id="ARBA00023034"/>
    </source>
</evidence>
<keyword evidence="3" id="KW-0333">Golgi apparatus</keyword>
<evidence type="ECO:0000313" key="8">
    <source>
        <dbReference type="Proteomes" id="UP000000707"/>
    </source>
</evidence>
<proteinExistence type="predicted"/>
<evidence type="ECO:0000256" key="2">
    <source>
        <dbReference type="ARBA" id="ARBA00022737"/>
    </source>
</evidence>
<dbReference type="InterPro" id="IPR036034">
    <property type="entry name" value="PDZ_sf"/>
</dbReference>
<sequence length="395" mass="43463">MFSFAKKLVDRFEGHEGPQDSYFKNLLDINNRGYALRVLAVTPQSPANVAGLEAWFDYITGINGHTLPMAFPSLGDHSYSINNDGTINYGGSTTAEHAGAVNFDLIHQELVNVCRNPNTNKEVVLDVWSAKGGVLRQVRVPLSQENLQESTENTRKLIPDPFQAIGLTLQSQHINTATYVWRILATHVNSPAFQAQLVPYSDYIIGCDSAFPDDAYGKGLLAQGGEALLSQTVSRYYNFNSERSHEDFVPITLYVYNHDYDVLRPVTVNLTRTWGDGSNKGLLGCDVGYGLLHRIPEVVGKFDSEKLTDDVLYESKDVEFQLPPPGSDTFTPAADAFTLAAPLAPPKPGKKKKHTRPVADLNEYMNEELQKSKEADTSTVKPVEGSVAPPPKSSS</sequence>
<evidence type="ECO:0000259" key="6">
    <source>
        <dbReference type="PROSITE" id="PS51865"/>
    </source>
</evidence>
<dbReference type="EMBL" id="GL996512">
    <property type="protein sequence ID" value="EGV66306.1"/>
    <property type="molecule type" value="Genomic_DNA"/>
</dbReference>
<dbReference type="EMBL" id="GL996512">
    <property type="protein sequence ID" value="EGV66305.1"/>
    <property type="molecule type" value="Genomic_DNA"/>
</dbReference>
<evidence type="ECO:0000256" key="4">
    <source>
        <dbReference type="ARBA" id="ARBA00023136"/>
    </source>
</evidence>
<dbReference type="OrthoDB" id="3318at2759"/>
<dbReference type="eggNOG" id="KOG3834">
    <property type="taxonomic scope" value="Eukaryota"/>
</dbReference>
<dbReference type="GO" id="GO:0007030">
    <property type="term" value="P:Golgi organization"/>
    <property type="evidence" value="ECO:0007669"/>
    <property type="project" value="TreeGrafter"/>
</dbReference>
<dbReference type="GeneID" id="18246746"/>
<dbReference type="PROSITE" id="PS51865">
    <property type="entry name" value="PDZ_GRASP"/>
    <property type="match status" value="1"/>
</dbReference>
<dbReference type="InterPro" id="IPR007583">
    <property type="entry name" value="GRASP55_65"/>
</dbReference>
<accession>G3AZF0</accession>